<evidence type="ECO:0000313" key="9">
    <source>
        <dbReference type="EMBL" id="KAL2556202.1"/>
    </source>
</evidence>
<proteinExistence type="predicted"/>
<evidence type="ECO:0000256" key="3">
    <source>
        <dbReference type="ARBA" id="ARBA00022692"/>
    </source>
</evidence>
<comment type="caution">
    <text evidence="9">The sequence shown here is derived from an EMBL/GenBank/DDBJ whole genome shotgun (WGS) entry which is preliminary data.</text>
</comment>
<dbReference type="InterPro" id="IPR045874">
    <property type="entry name" value="LRK10/LRL21-25-like"/>
</dbReference>
<comment type="subcellular location">
    <subcellularLocation>
        <location evidence="1">Membrane</location>
        <topology evidence="1">Single-pass type I membrane protein</topology>
    </subcellularLocation>
</comment>
<evidence type="ECO:0000256" key="6">
    <source>
        <dbReference type="ARBA" id="ARBA00023136"/>
    </source>
</evidence>
<keyword evidence="7" id="KW-0325">Glycoprotein</keyword>
<dbReference type="PROSITE" id="PS50011">
    <property type="entry name" value="PROTEIN_KINASE_DOM"/>
    <property type="match status" value="1"/>
</dbReference>
<name>A0ABD1X327_9LAMI</name>
<dbReference type="GO" id="GO:0004674">
    <property type="term" value="F:protein serine/threonine kinase activity"/>
    <property type="evidence" value="ECO:0007669"/>
    <property type="project" value="UniProtKB-KW"/>
</dbReference>
<evidence type="ECO:0000313" key="10">
    <source>
        <dbReference type="Proteomes" id="UP001604277"/>
    </source>
</evidence>
<dbReference type="EMBL" id="JBFOLJ010000001">
    <property type="protein sequence ID" value="KAL2556202.1"/>
    <property type="molecule type" value="Genomic_DNA"/>
</dbReference>
<evidence type="ECO:0000256" key="4">
    <source>
        <dbReference type="ARBA" id="ARBA00022729"/>
    </source>
</evidence>
<dbReference type="AlphaFoldDB" id="A0ABD1X327"/>
<dbReference type="InterPro" id="IPR011009">
    <property type="entry name" value="Kinase-like_dom_sf"/>
</dbReference>
<sequence length="184" mass="21156">MQILHFGIKLHNILLDKNFNPKISDFGLAKLYSRDDSVVTLTAARGTMGYMAPELFYKNIGRVSHKADIYSFGMLPMEMAERRKTLNPFADSLSQIYFPSWIYDQFNEGKDLEIRDATEEVTKMTKKMTVIALWCIQMNPVDRPSMNIVLEMLEGDSDLVLMSPKPFLVRFEKNKDDEISTSPT</sequence>
<evidence type="ECO:0000256" key="2">
    <source>
        <dbReference type="ARBA" id="ARBA00022527"/>
    </source>
</evidence>
<evidence type="ECO:0000256" key="1">
    <source>
        <dbReference type="ARBA" id="ARBA00004479"/>
    </source>
</evidence>
<keyword evidence="3" id="KW-0812">Transmembrane</keyword>
<feature type="domain" description="Protein kinase" evidence="8">
    <location>
        <begin position="1"/>
        <end position="168"/>
    </location>
</feature>
<evidence type="ECO:0000256" key="7">
    <source>
        <dbReference type="ARBA" id="ARBA00023180"/>
    </source>
</evidence>
<reference evidence="10" key="1">
    <citation type="submission" date="2024-07" db="EMBL/GenBank/DDBJ databases">
        <title>Two chromosome-level genome assemblies of Korean endemic species Abeliophyllum distichum and Forsythia ovata (Oleaceae).</title>
        <authorList>
            <person name="Jang H."/>
        </authorList>
    </citation>
    <scope>NUCLEOTIDE SEQUENCE [LARGE SCALE GENOMIC DNA]</scope>
</reference>
<dbReference type="Proteomes" id="UP001604277">
    <property type="component" value="Unassembled WGS sequence"/>
</dbReference>
<dbReference type="InterPro" id="IPR000719">
    <property type="entry name" value="Prot_kinase_dom"/>
</dbReference>
<keyword evidence="10" id="KW-1185">Reference proteome</keyword>
<accession>A0ABD1X327</accession>
<dbReference type="SUPFAM" id="SSF56112">
    <property type="entry name" value="Protein kinase-like (PK-like)"/>
    <property type="match status" value="1"/>
</dbReference>
<gene>
    <name evidence="9" type="ORF">Fot_00941</name>
</gene>
<evidence type="ECO:0000259" key="8">
    <source>
        <dbReference type="PROSITE" id="PS50011"/>
    </source>
</evidence>
<dbReference type="Pfam" id="PF00069">
    <property type="entry name" value="Pkinase"/>
    <property type="match status" value="1"/>
</dbReference>
<protein>
    <submittedName>
        <fullName evidence="9">PR5-like receptor kinase</fullName>
    </submittedName>
</protein>
<keyword evidence="6" id="KW-0472">Membrane</keyword>
<keyword evidence="2" id="KW-0418">Kinase</keyword>
<evidence type="ECO:0000256" key="5">
    <source>
        <dbReference type="ARBA" id="ARBA00022989"/>
    </source>
</evidence>
<keyword evidence="4" id="KW-0732">Signal</keyword>
<keyword evidence="2" id="KW-0808">Transferase</keyword>
<dbReference type="Gene3D" id="1.10.510.10">
    <property type="entry name" value="Transferase(Phosphotransferase) domain 1"/>
    <property type="match status" value="1"/>
</dbReference>
<keyword evidence="5" id="KW-1133">Transmembrane helix</keyword>
<dbReference type="GO" id="GO:0016020">
    <property type="term" value="C:membrane"/>
    <property type="evidence" value="ECO:0007669"/>
    <property type="project" value="UniProtKB-SubCell"/>
</dbReference>
<dbReference type="PANTHER" id="PTHR27009">
    <property type="entry name" value="RUST RESISTANCE KINASE LR10-RELATED"/>
    <property type="match status" value="1"/>
</dbReference>
<keyword evidence="2" id="KW-0723">Serine/threonine-protein kinase</keyword>
<organism evidence="9 10">
    <name type="scientific">Forsythia ovata</name>
    <dbReference type="NCBI Taxonomy" id="205694"/>
    <lineage>
        <taxon>Eukaryota</taxon>
        <taxon>Viridiplantae</taxon>
        <taxon>Streptophyta</taxon>
        <taxon>Embryophyta</taxon>
        <taxon>Tracheophyta</taxon>
        <taxon>Spermatophyta</taxon>
        <taxon>Magnoliopsida</taxon>
        <taxon>eudicotyledons</taxon>
        <taxon>Gunneridae</taxon>
        <taxon>Pentapetalae</taxon>
        <taxon>asterids</taxon>
        <taxon>lamiids</taxon>
        <taxon>Lamiales</taxon>
        <taxon>Oleaceae</taxon>
        <taxon>Forsythieae</taxon>
        <taxon>Forsythia</taxon>
    </lineage>
</organism>